<gene>
    <name evidence="1" type="ORF">SCF082_LOCUS31516</name>
</gene>
<proteinExistence type="predicted"/>
<keyword evidence="2" id="KW-1185">Reference proteome</keyword>
<sequence>MSTVASRRLAKLGVVDPDLEPLARYGRSKTGKSGNNASRDFHRFIHRSAKVFAVQISTTNLLIKVKKPNKSGRRIKKEETVDFPIILLSSWMQSILPTCPQFFLGGLALEDRSLYHDMLQSYWEGFLSNYPDHLIKNKPVAFKRNCIPIAVHGDEGRTLGKTPLLVISYQVVIPHNGPNELNIKKTSGLHPNYFFIVLHLLEGYFYDLVPMDASISGLCKALADDMTKLYETGVTVDVS</sequence>
<protein>
    <submittedName>
        <fullName evidence="1">Uncharacterized protein</fullName>
    </submittedName>
</protein>
<comment type="caution">
    <text evidence="1">The sequence shown here is derived from an EMBL/GenBank/DDBJ whole genome shotgun (WGS) entry which is preliminary data.</text>
</comment>
<dbReference type="Proteomes" id="UP001642464">
    <property type="component" value="Unassembled WGS sequence"/>
</dbReference>
<evidence type="ECO:0000313" key="1">
    <source>
        <dbReference type="EMBL" id="CAK9059514.1"/>
    </source>
</evidence>
<organism evidence="1 2">
    <name type="scientific">Durusdinium trenchii</name>
    <dbReference type="NCBI Taxonomy" id="1381693"/>
    <lineage>
        <taxon>Eukaryota</taxon>
        <taxon>Sar</taxon>
        <taxon>Alveolata</taxon>
        <taxon>Dinophyceae</taxon>
        <taxon>Suessiales</taxon>
        <taxon>Symbiodiniaceae</taxon>
        <taxon>Durusdinium</taxon>
    </lineage>
</organism>
<evidence type="ECO:0000313" key="2">
    <source>
        <dbReference type="Proteomes" id="UP001642464"/>
    </source>
</evidence>
<name>A0ABP0NAX1_9DINO</name>
<reference evidence="1 2" key="1">
    <citation type="submission" date="2024-02" db="EMBL/GenBank/DDBJ databases">
        <authorList>
            <person name="Chen Y."/>
            <person name="Shah S."/>
            <person name="Dougan E. K."/>
            <person name="Thang M."/>
            <person name="Chan C."/>
        </authorList>
    </citation>
    <scope>NUCLEOTIDE SEQUENCE [LARGE SCALE GENOMIC DNA]</scope>
</reference>
<accession>A0ABP0NAX1</accession>
<dbReference type="EMBL" id="CAXAMM010026725">
    <property type="protein sequence ID" value="CAK9059514.1"/>
    <property type="molecule type" value="Genomic_DNA"/>
</dbReference>